<sequence>MSWAKSETPADKFSETLTPDNAVLAMIDHQTGLLVGVRDLDPMLLKNNIRGLTAMAKVLDLPSVITSSYPDGPNGPIMPDILENLPDAPVINRQGEINAWKSPAFKQAIEKTGRKKIIMAGLVTDVCLLFPALSAVAEGYDVYAVIDASGTWNDTVQQAAIVRMSQAGVKVTTWGSVLAEIMDDWRSPKGMELGGVLGGHTSYGWVYNSFMSQAAKANKQ</sequence>
<name>A0AAF0CC50_9GAMM</name>
<keyword evidence="2" id="KW-0378">Hydrolase</keyword>
<dbReference type="Proteomes" id="UP000032352">
    <property type="component" value="Chromosome"/>
</dbReference>
<dbReference type="InterPro" id="IPR000868">
    <property type="entry name" value="Isochorismatase-like_dom"/>
</dbReference>
<feature type="domain" description="Isochorismatase-like" evidence="1">
    <location>
        <begin position="24"/>
        <end position="174"/>
    </location>
</feature>
<protein>
    <submittedName>
        <fullName evidence="2">Hydrolase</fullName>
    </submittedName>
</protein>
<dbReference type="PANTHER" id="PTHR43559">
    <property type="entry name" value="HYDROLASE YCAC-RELATED"/>
    <property type="match status" value="1"/>
</dbReference>
<dbReference type="EMBL" id="CP059733">
    <property type="protein sequence ID" value="WDE08203.1"/>
    <property type="molecule type" value="Genomic_DNA"/>
</dbReference>
<keyword evidence="3" id="KW-1185">Reference proteome</keyword>
<reference evidence="2 3" key="2">
    <citation type="journal article" date="2022" name="Mar. Drugs">
        <title>Bioassay-Guided Fractionation Leads to the Detection of Cholic Acid Generated by the Rare Thalassomonas sp.</title>
        <authorList>
            <person name="Pheiffer F."/>
            <person name="Schneider Y.K."/>
            <person name="Hansen E.H."/>
            <person name="Andersen J.H."/>
            <person name="Isaksson J."/>
            <person name="Busche T."/>
            <person name="R C."/>
            <person name="Kalinowski J."/>
            <person name="Zyl L.V."/>
            <person name="Trindade M."/>
        </authorList>
    </citation>
    <scope>NUCLEOTIDE SEQUENCE [LARGE SCALE GENOMIC DNA]</scope>
    <source>
        <strain evidence="2 3">XOM25</strain>
    </source>
</reference>
<evidence type="ECO:0000259" key="1">
    <source>
        <dbReference type="Pfam" id="PF00857"/>
    </source>
</evidence>
<dbReference type="PANTHER" id="PTHR43559:SF3">
    <property type="entry name" value="HYDROLASE YCAC-RELATED"/>
    <property type="match status" value="1"/>
</dbReference>
<dbReference type="KEGG" id="tvd:SG34_009700"/>
<evidence type="ECO:0000313" key="3">
    <source>
        <dbReference type="Proteomes" id="UP000032352"/>
    </source>
</evidence>
<dbReference type="Gene3D" id="3.40.50.850">
    <property type="entry name" value="Isochorismatase-like"/>
    <property type="match status" value="1"/>
</dbReference>
<dbReference type="GO" id="GO:0016787">
    <property type="term" value="F:hydrolase activity"/>
    <property type="evidence" value="ECO:0007669"/>
    <property type="project" value="UniProtKB-KW"/>
</dbReference>
<dbReference type="InterPro" id="IPR036380">
    <property type="entry name" value="Isochorismatase-like_sf"/>
</dbReference>
<dbReference type="CDD" id="cd01012">
    <property type="entry name" value="YcaC_related"/>
    <property type="match status" value="1"/>
</dbReference>
<evidence type="ECO:0000313" key="2">
    <source>
        <dbReference type="EMBL" id="WDE08203.1"/>
    </source>
</evidence>
<accession>A0AAF0CC50</accession>
<dbReference type="SUPFAM" id="SSF52499">
    <property type="entry name" value="Isochorismatase-like hydrolases"/>
    <property type="match status" value="1"/>
</dbReference>
<proteinExistence type="predicted"/>
<organism evidence="2 3">
    <name type="scientific">Thalassomonas viridans</name>
    <dbReference type="NCBI Taxonomy" id="137584"/>
    <lineage>
        <taxon>Bacteria</taxon>
        <taxon>Pseudomonadati</taxon>
        <taxon>Pseudomonadota</taxon>
        <taxon>Gammaproteobacteria</taxon>
        <taxon>Alteromonadales</taxon>
        <taxon>Colwelliaceae</taxon>
        <taxon>Thalassomonas</taxon>
    </lineage>
</organism>
<dbReference type="InterPro" id="IPR053152">
    <property type="entry name" value="Hydrolase_YcaC-like"/>
</dbReference>
<dbReference type="Pfam" id="PF00857">
    <property type="entry name" value="Isochorismatase"/>
    <property type="match status" value="1"/>
</dbReference>
<gene>
    <name evidence="2" type="ORF">SG34_009700</name>
</gene>
<dbReference type="AlphaFoldDB" id="A0AAF0CC50"/>
<reference evidence="2 3" key="1">
    <citation type="journal article" date="2015" name="Genome Announc.">
        <title>Draft Genome Sequences of Marine Isolates of Thalassomonas viridans and Thalassomonas actiniarum.</title>
        <authorList>
            <person name="Olonade I."/>
            <person name="van Zyl L.J."/>
            <person name="Trindade M."/>
        </authorList>
    </citation>
    <scope>NUCLEOTIDE SEQUENCE [LARGE SCALE GENOMIC DNA]</scope>
    <source>
        <strain evidence="2 3">XOM25</strain>
    </source>
</reference>